<dbReference type="EMBL" id="BGPR01000799">
    <property type="protein sequence ID" value="GBM35961.1"/>
    <property type="molecule type" value="Genomic_DNA"/>
</dbReference>
<reference evidence="1 2" key="1">
    <citation type="journal article" date="2019" name="Sci. Rep.">
        <title>Orb-weaving spider Araneus ventricosus genome elucidates the spidroin gene catalogue.</title>
        <authorList>
            <person name="Kono N."/>
            <person name="Nakamura H."/>
            <person name="Ohtoshi R."/>
            <person name="Moran D.A.P."/>
            <person name="Shinohara A."/>
            <person name="Yoshida Y."/>
            <person name="Fujiwara M."/>
            <person name="Mori M."/>
            <person name="Tomita M."/>
            <person name="Arakawa K."/>
        </authorList>
    </citation>
    <scope>NUCLEOTIDE SEQUENCE [LARGE SCALE GENOMIC DNA]</scope>
</reference>
<accession>A0A4Y2F4B9</accession>
<protein>
    <submittedName>
        <fullName evidence="1">Uncharacterized protein</fullName>
    </submittedName>
</protein>
<name>A0A4Y2F4B9_ARAVE</name>
<evidence type="ECO:0000313" key="2">
    <source>
        <dbReference type="Proteomes" id="UP000499080"/>
    </source>
</evidence>
<comment type="caution">
    <text evidence="1">The sequence shown here is derived from an EMBL/GenBank/DDBJ whole genome shotgun (WGS) entry which is preliminary data.</text>
</comment>
<organism evidence="1 2">
    <name type="scientific">Araneus ventricosus</name>
    <name type="common">Orbweaver spider</name>
    <name type="synonym">Epeira ventricosa</name>
    <dbReference type="NCBI Taxonomy" id="182803"/>
    <lineage>
        <taxon>Eukaryota</taxon>
        <taxon>Metazoa</taxon>
        <taxon>Ecdysozoa</taxon>
        <taxon>Arthropoda</taxon>
        <taxon>Chelicerata</taxon>
        <taxon>Arachnida</taxon>
        <taxon>Araneae</taxon>
        <taxon>Araneomorphae</taxon>
        <taxon>Entelegynae</taxon>
        <taxon>Araneoidea</taxon>
        <taxon>Araneidae</taxon>
        <taxon>Araneus</taxon>
    </lineage>
</organism>
<proteinExistence type="predicted"/>
<gene>
    <name evidence="1" type="ORF">AVEN_201676_1</name>
</gene>
<dbReference type="OrthoDB" id="6429499at2759"/>
<sequence>MGGKTARRQFGNGPTSHLLGFSRDISLMRGSIKRRLWKDGLTTSLHLLDNRAPRNDPGWINARRAEILLEPLAVTLCSQCNIIDKRGNASYHRAAVPPL</sequence>
<dbReference type="Proteomes" id="UP000499080">
    <property type="component" value="Unassembled WGS sequence"/>
</dbReference>
<keyword evidence="2" id="KW-1185">Reference proteome</keyword>
<evidence type="ECO:0000313" key="1">
    <source>
        <dbReference type="EMBL" id="GBM35961.1"/>
    </source>
</evidence>
<dbReference type="AlphaFoldDB" id="A0A4Y2F4B9"/>